<keyword evidence="4" id="KW-0378">Hydrolase</keyword>
<evidence type="ECO:0000256" key="5">
    <source>
        <dbReference type="SAM" id="MobiDB-lite"/>
    </source>
</evidence>
<dbReference type="InterPro" id="IPR011356">
    <property type="entry name" value="Leucine_aapep/pepB"/>
</dbReference>
<dbReference type="OrthoDB" id="412814at2759"/>
<dbReference type="PANTHER" id="PTHR11963:SF23">
    <property type="entry name" value="CYTOSOL AMINOPEPTIDASE"/>
    <property type="match status" value="1"/>
</dbReference>
<evidence type="ECO:0000256" key="4">
    <source>
        <dbReference type="ARBA" id="ARBA00022801"/>
    </source>
</evidence>
<dbReference type="PANTHER" id="PTHR11963">
    <property type="entry name" value="LEUCINE AMINOPEPTIDASE-RELATED"/>
    <property type="match status" value="1"/>
</dbReference>
<evidence type="ECO:0000256" key="2">
    <source>
        <dbReference type="ARBA" id="ARBA00022438"/>
    </source>
</evidence>
<evidence type="ECO:0000256" key="3">
    <source>
        <dbReference type="ARBA" id="ARBA00022670"/>
    </source>
</evidence>
<sequence>MEFIDLTRSRKTRLDSKWRRGRSENQGESVDDMRENGSSDPIGVPNGSVRDNTDAEGRLVLAGVARDIALGEVYSGVFTTSDTLWNRLSTAGESEYDRFWRMPLDEDYGPQQ</sequence>
<reference evidence="7 8" key="1">
    <citation type="submission" date="2016-03" db="EMBL/GenBank/DDBJ databases">
        <title>Comparative genomics of the ectomycorrhizal sister species Rhizopogon vinicolor and Rhizopogon vesiculosus (Basidiomycota: Boletales) reveals a divergence of the mating type B locus.</title>
        <authorList>
            <person name="Mujic A.B."/>
            <person name="Kuo A."/>
            <person name="Tritt A."/>
            <person name="Lipzen A."/>
            <person name="Chen C."/>
            <person name="Johnson J."/>
            <person name="Sharma A."/>
            <person name="Barry K."/>
            <person name="Grigoriev I.V."/>
            <person name="Spatafora J.W."/>
        </authorList>
    </citation>
    <scope>NUCLEOTIDE SEQUENCE [LARGE SCALE GENOMIC DNA]</scope>
    <source>
        <strain evidence="7 8">AM-OR11-056</strain>
    </source>
</reference>
<keyword evidence="2" id="KW-0031">Aminopeptidase</keyword>
<gene>
    <name evidence="7" type="ORF">AZE42_12371</name>
</gene>
<dbReference type="GO" id="GO:0005737">
    <property type="term" value="C:cytoplasm"/>
    <property type="evidence" value="ECO:0007669"/>
    <property type="project" value="InterPro"/>
</dbReference>
<accession>A0A1J8QE52</accession>
<dbReference type="InterPro" id="IPR000819">
    <property type="entry name" value="Peptidase_M17_C"/>
</dbReference>
<comment type="similarity">
    <text evidence="1">Belongs to the peptidase M17 family.</text>
</comment>
<dbReference type="Proteomes" id="UP000183567">
    <property type="component" value="Unassembled WGS sequence"/>
</dbReference>
<keyword evidence="8" id="KW-1185">Reference proteome</keyword>
<proteinExistence type="inferred from homology"/>
<protein>
    <recommendedName>
        <fullName evidence="6">Cytosol aminopeptidase domain-containing protein</fullName>
    </recommendedName>
</protein>
<evidence type="ECO:0000313" key="7">
    <source>
        <dbReference type="EMBL" id="OJA18943.1"/>
    </source>
</evidence>
<dbReference type="Gene3D" id="3.40.630.10">
    <property type="entry name" value="Zn peptidases"/>
    <property type="match status" value="1"/>
</dbReference>
<dbReference type="STRING" id="180088.A0A1J8QE52"/>
<dbReference type="SUPFAM" id="SSF53187">
    <property type="entry name" value="Zn-dependent exopeptidases"/>
    <property type="match status" value="1"/>
</dbReference>
<feature type="domain" description="Cytosol aminopeptidase" evidence="6">
    <location>
        <begin position="52"/>
        <end position="59"/>
    </location>
</feature>
<dbReference type="Pfam" id="PF00883">
    <property type="entry name" value="Peptidase_M17"/>
    <property type="match status" value="1"/>
</dbReference>
<dbReference type="EMBL" id="LVVM01001225">
    <property type="protein sequence ID" value="OJA18943.1"/>
    <property type="molecule type" value="Genomic_DNA"/>
</dbReference>
<organism evidence="7 8">
    <name type="scientific">Rhizopogon vesiculosus</name>
    <dbReference type="NCBI Taxonomy" id="180088"/>
    <lineage>
        <taxon>Eukaryota</taxon>
        <taxon>Fungi</taxon>
        <taxon>Dikarya</taxon>
        <taxon>Basidiomycota</taxon>
        <taxon>Agaricomycotina</taxon>
        <taxon>Agaricomycetes</taxon>
        <taxon>Agaricomycetidae</taxon>
        <taxon>Boletales</taxon>
        <taxon>Suillineae</taxon>
        <taxon>Rhizopogonaceae</taxon>
        <taxon>Rhizopogon</taxon>
    </lineage>
</organism>
<feature type="region of interest" description="Disordered" evidence="5">
    <location>
        <begin position="15"/>
        <end position="52"/>
    </location>
</feature>
<dbReference type="AlphaFoldDB" id="A0A1J8QE52"/>
<dbReference type="GO" id="GO:0030145">
    <property type="term" value="F:manganese ion binding"/>
    <property type="evidence" value="ECO:0007669"/>
    <property type="project" value="InterPro"/>
</dbReference>
<feature type="compositionally biased region" description="Basic and acidic residues" evidence="5">
    <location>
        <begin position="15"/>
        <end position="37"/>
    </location>
</feature>
<keyword evidence="3" id="KW-0645">Protease</keyword>
<evidence type="ECO:0000256" key="1">
    <source>
        <dbReference type="ARBA" id="ARBA00009528"/>
    </source>
</evidence>
<dbReference type="PROSITE" id="PS00631">
    <property type="entry name" value="CYTOSOL_AP"/>
    <property type="match status" value="1"/>
</dbReference>
<evidence type="ECO:0000259" key="6">
    <source>
        <dbReference type="PROSITE" id="PS00631"/>
    </source>
</evidence>
<comment type="caution">
    <text evidence="7">The sequence shown here is derived from an EMBL/GenBank/DDBJ whole genome shotgun (WGS) entry which is preliminary data.</text>
</comment>
<evidence type="ECO:0000313" key="8">
    <source>
        <dbReference type="Proteomes" id="UP000183567"/>
    </source>
</evidence>
<dbReference type="GO" id="GO:0070006">
    <property type="term" value="F:metalloaminopeptidase activity"/>
    <property type="evidence" value="ECO:0007669"/>
    <property type="project" value="InterPro"/>
</dbReference>
<dbReference type="GO" id="GO:0006508">
    <property type="term" value="P:proteolysis"/>
    <property type="evidence" value="ECO:0007669"/>
    <property type="project" value="UniProtKB-KW"/>
</dbReference>
<name>A0A1J8QE52_9AGAM</name>